<organism evidence="1 3">
    <name type="scientific">Gibberella zeae (strain ATCC MYA-4620 / CBS 123657 / FGSC 9075 / NRRL 31084 / PH-1)</name>
    <name type="common">Wheat head blight fungus</name>
    <name type="synonym">Fusarium graminearum</name>
    <dbReference type="NCBI Taxonomy" id="229533"/>
    <lineage>
        <taxon>Eukaryota</taxon>
        <taxon>Fungi</taxon>
        <taxon>Dikarya</taxon>
        <taxon>Ascomycota</taxon>
        <taxon>Pezizomycotina</taxon>
        <taxon>Sordariomycetes</taxon>
        <taxon>Hypocreomycetidae</taxon>
        <taxon>Hypocreales</taxon>
        <taxon>Nectriaceae</taxon>
        <taxon>Fusarium</taxon>
    </lineage>
</organism>
<sequence>MPFGKASFRTADSERSDISAIWPLSKSMMHAQYIRIGGVPFPRPPWSSTCHPKCR</sequence>
<evidence type="ECO:0000313" key="1">
    <source>
        <dbReference type="EMBL" id="CEF84483.1"/>
    </source>
</evidence>
<keyword evidence="3" id="KW-1185">Reference proteome</keyword>
<dbReference type="Proteomes" id="UP000070720">
    <property type="component" value="Chromosome 4"/>
</dbReference>
<accession>A0A098DUE8</accession>
<reference evidence="1 3" key="3">
    <citation type="journal article" date="2015" name="BMC Genomics">
        <title>The completed genome sequence of the pathogenic ascomycete fungus Fusarium graminearum.</title>
        <authorList>
            <person name="King R."/>
            <person name="Urban M."/>
            <person name="Hammond-Kosack M.C."/>
            <person name="Hassani-Pak K."/>
            <person name="Hammond-Kosack K.E."/>
        </authorList>
    </citation>
    <scope>NUCLEOTIDE SEQUENCE [LARGE SCALE GENOMIC DNA]</scope>
    <source>
        <strain evidence="3">ATCC MYA-4620 / CBS 123657 / FGSC 9075 / NRRL 31084 / PH-1</strain>
        <strain evidence="1">PH-1</strain>
    </source>
</reference>
<dbReference type="AlphaFoldDB" id="A0A098DUE8"/>
<dbReference type="EnsemblFungi" id="CEF84483">
    <property type="protein sequence ID" value="CEF84483"/>
    <property type="gene ID" value="FGRRES_15431"/>
</dbReference>
<reference evidence="2 3" key="2">
    <citation type="journal article" date="2010" name="Nature">
        <title>Comparative genomics reveals mobile pathogenicity chromosomes in Fusarium.</title>
        <authorList>
            <person name="Ma L.J."/>
            <person name="van der Does H.C."/>
            <person name="Borkovich K.A."/>
            <person name="Coleman J.J."/>
            <person name="Daboussi M.J."/>
            <person name="Di Pietro A."/>
            <person name="Dufresne M."/>
            <person name="Freitag M."/>
            <person name="Grabherr M."/>
            <person name="Henrissat B."/>
            <person name="Houterman P.M."/>
            <person name="Kang S."/>
            <person name="Shim W.B."/>
            <person name="Woloshuk C."/>
            <person name="Xie X."/>
            <person name="Xu J.R."/>
            <person name="Antoniw J."/>
            <person name="Baker S.E."/>
            <person name="Bluhm B.H."/>
            <person name="Breakspear A."/>
            <person name="Brown D.W."/>
            <person name="Butchko R.A."/>
            <person name="Chapman S."/>
            <person name="Coulson R."/>
            <person name="Coutinho P.M."/>
            <person name="Danchin E.G."/>
            <person name="Diener A."/>
            <person name="Gale L.R."/>
            <person name="Gardiner D.M."/>
            <person name="Goff S."/>
            <person name="Hammond-Kosack K.E."/>
            <person name="Hilburn K."/>
            <person name="Hua-Van A."/>
            <person name="Jonkers W."/>
            <person name="Kazan K."/>
            <person name="Kodira C.D."/>
            <person name="Koehrsen M."/>
            <person name="Kumar L."/>
            <person name="Lee Y.H."/>
            <person name="Li L."/>
            <person name="Manners J.M."/>
            <person name="Miranda-Saavedra D."/>
            <person name="Mukherjee M."/>
            <person name="Park G."/>
            <person name="Park J."/>
            <person name="Park S.Y."/>
            <person name="Proctor R.H."/>
            <person name="Regev A."/>
            <person name="Ruiz-Roldan M.C."/>
            <person name="Sain D."/>
            <person name="Sakthikumar S."/>
            <person name="Sykes S."/>
            <person name="Schwartz D.C."/>
            <person name="Turgeon B.G."/>
            <person name="Wapinski I."/>
            <person name="Yoder O."/>
            <person name="Young S."/>
            <person name="Zeng Q."/>
            <person name="Zhou S."/>
            <person name="Galagan J."/>
            <person name="Cuomo C.A."/>
            <person name="Kistler H.C."/>
            <person name="Rep M."/>
        </authorList>
    </citation>
    <scope>GENOME REANNOTATION</scope>
    <source>
        <strain evidence="3">ATCC MYA-4620 / CBS 123657 / FGSC 9075 / NRRL 31084 / PH-1</strain>
        <strain evidence="2">PH-1 / ATCC MYA-4620 / FGSC 9075 / NRRL 31084</strain>
    </source>
</reference>
<protein>
    <submittedName>
        <fullName evidence="1">Chromosome 4, complete genome</fullName>
    </submittedName>
</protein>
<gene>
    <name evidence="1" type="ORF">FGRAMPH1_01T24981</name>
</gene>
<reference evidence="2 3" key="1">
    <citation type="journal article" date="2007" name="Science">
        <title>The Fusarium graminearum genome reveals a link between localized polymorphism and pathogen specialization.</title>
        <authorList>
            <person name="Cuomo C.A."/>
            <person name="Gueldener U."/>
            <person name="Xu J.-R."/>
            <person name="Trail F."/>
            <person name="Turgeon B.G."/>
            <person name="Di Pietro A."/>
            <person name="Walton J.D."/>
            <person name="Ma L.-J."/>
            <person name="Baker S.E."/>
            <person name="Rep M."/>
            <person name="Adam G."/>
            <person name="Antoniw J."/>
            <person name="Baldwin T."/>
            <person name="Calvo S.E."/>
            <person name="Chang Y.-L."/>
            <person name="DeCaprio D."/>
            <person name="Gale L.R."/>
            <person name="Gnerre S."/>
            <person name="Goswami R.S."/>
            <person name="Hammond-Kosack K."/>
            <person name="Harris L.J."/>
            <person name="Hilburn K."/>
            <person name="Kennell J.C."/>
            <person name="Kroken S."/>
            <person name="Magnuson J.K."/>
            <person name="Mannhaupt G."/>
            <person name="Mauceli E.W."/>
            <person name="Mewes H.-W."/>
            <person name="Mitterbauer R."/>
            <person name="Muehlbauer G."/>
            <person name="Muensterkoetter M."/>
            <person name="Nelson D."/>
            <person name="O'Donnell K."/>
            <person name="Ouellet T."/>
            <person name="Qi W."/>
            <person name="Quesneville H."/>
            <person name="Roncero M.I.G."/>
            <person name="Seong K.-Y."/>
            <person name="Tetko I.V."/>
            <person name="Urban M."/>
            <person name="Waalwijk C."/>
            <person name="Ward T.J."/>
            <person name="Yao J."/>
            <person name="Birren B.W."/>
            <person name="Kistler H.C."/>
        </authorList>
    </citation>
    <scope>NUCLEOTIDE SEQUENCE [LARGE SCALE GENOMIC DNA]</scope>
    <source>
        <strain evidence="3">ATCC MYA-4620 / CBS 123657 / FGSC 9075 / NRRL 31084 / PH-1</strain>
        <strain evidence="2">PH-1 / ATCC MYA-4620 / FGSC 9075 / NRRL 31084</strain>
    </source>
</reference>
<accession>A0A0E0SDH0</accession>
<proteinExistence type="predicted"/>
<dbReference type="EMBL" id="HG970335">
    <property type="protein sequence ID" value="CEF84483.1"/>
    <property type="molecule type" value="Genomic_DNA"/>
</dbReference>
<reference evidence="2" key="4">
    <citation type="submission" date="2017-01" db="UniProtKB">
        <authorList>
            <consortium name="EnsemblFungi"/>
        </authorList>
    </citation>
    <scope>IDENTIFICATION</scope>
    <source>
        <strain evidence="2">PH-1 / ATCC MYA-4620 / FGSC 9075 / NRRL 31084</strain>
    </source>
</reference>
<evidence type="ECO:0000313" key="3">
    <source>
        <dbReference type="Proteomes" id="UP000070720"/>
    </source>
</evidence>
<name>A0A098DUE8_GIBZE</name>
<dbReference type="VEuPathDB" id="FungiDB:FGRAMPH1_01G24981"/>
<dbReference type="InParanoid" id="A0A098DUE8"/>
<evidence type="ECO:0000313" key="2">
    <source>
        <dbReference type="EnsemblFungi" id="CEF84483"/>
    </source>
</evidence>